<gene>
    <name evidence="3" type="ORF">NAV_LOCUS8391</name>
</gene>
<evidence type="ECO:0000313" key="4">
    <source>
        <dbReference type="Proteomes" id="UP000276991"/>
    </source>
</evidence>
<sequence>MGTKALLKTIRQHIDAKEFKKARDIIEDLLKQNVSDYLLFVFAAVTNGEAGNDCQAVSYYKKATELDPEKPLAWQGLYKLYEQGKYVDLEHVLIVIQNLLRMPGLFCFIKT</sequence>
<dbReference type="GO" id="GO:0006401">
    <property type="term" value="P:RNA catabolic process"/>
    <property type="evidence" value="ECO:0007669"/>
    <property type="project" value="InterPro"/>
</dbReference>
<evidence type="ECO:0000256" key="1">
    <source>
        <dbReference type="ARBA" id="ARBA00022737"/>
    </source>
</evidence>
<dbReference type="SUPFAM" id="SSF81901">
    <property type="entry name" value="HCP-like"/>
    <property type="match status" value="1"/>
</dbReference>
<dbReference type="Gene3D" id="1.25.40.1040">
    <property type="match status" value="1"/>
</dbReference>
<keyword evidence="4" id="KW-1185">Reference proteome</keyword>
<keyword evidence="2" id="KW-0802">TPR repeat</keyword>
<dbReference type="OrthoDB" id="5818798at2759"/>
<dbReference type="InterPro" id="IPR039226">
    <property type="entry name" value="Ski3/TTC37"/>
</dbReference>
<organism evidence="3 4">
    <name type="scientific">Acanthocheilonema viteae</name>
    <name type="common">Filarial nematode worm</name>
    <name type="synonym">Dipetalonema viteae</name>
    <dbReference type="NCBI Taxonomy" id="6277"/>
    <lineage>
        <taxon>Eukaryota</taxon>
        <taxon>Metazoa</taxon>
        <taxon>Ecdysozoa</taxon>
        <taxon>Nematoda</taxon>
        <taxon>Chromadorea</taxon>
        <taxon>Rhabditida</taxon>
        <taxon>Spirurina</taxon>
        <taxon>Spiruromorpha</taxon>
        <taxon>Filarioidea</taxon>
        <taxon>Onchocercidae</taxon>
        <taxon>Acanthocheilonema</taxon>
    </lineage>
</organism>
<accession>A0A498SPA6</accession>
<dbReference type="GO" id="GO:0055087">
    <property type="term" value="C:Ski complex"/>
    <property type="evidence" value="ECO:0007669"/>
    <property type="project" value="InterPro"/>
</dbReference>
<evidence type="ECO:0000256" key="2">
    <source>
        <dbReference type="ARBA" id="ARBA00022803"/>
    </source>
</evidence>
<name>A0A498SPA6_ACAVI</name>
<protein>
    <submittedName>
        <fullName evidence="3">Uncharacterized protein</fullName>
    </submittedName>
</protein>
<evidence type="ECO:0000313" key="3">
    <source>
        <dbReference type="EMBL" id="VBB33600.1"/>
    </source>
</evidence>
<reference evidence="3 4" key="1">
    <citation type="submission" date="2018-08" db="EMBL/GenBank/DDBJ databases">
        <authorList>
            <person name="Laetsch R D."/>
            <person name="Stevens L."/>
            <person name="Kumar S."/>
            <person name="Blaxter L. M."/>
        </authorList>
    </citation>
    <scope>NUCLEOTIDE SEQUENCE [LARGE SCALE GENOMIC DNA]</scope>
</reference>
<dbReference type="Proteomes" id="UP000276991">
    <property type="component" value="Unassembled WGS sequence"/>
</dbReference>
<dbReference type="EMBL" id="UPTC01002539">
    <property type="protein sequence ID" value="VBB33600.1"/>
    <property type="molecule type" value="Genomic_DNA"/>
</dbReference>
<dbReference type="STRING" id="6277.A0A498SPA6"/>
<dbReference type="PANTHER" id="PTHR15704:SF7">
    <property type="entry name" value="SUPERKILLER COMPLEX PROTEIN 3"/>
    <property type="match status" value="1"/>
</dbReference>
<proteinExistence type="predicted"/>
<dbReference type="AlphaFoldDB" id="A0A498SPA6"/>
<keyword evidence="1" id="KW-0677">Repeat</keyword>
<dbReference type="PANTHER" id="PTHR15704">
    <property type="entry name" value="SUPERKILLER 3 PROTEIN-RELATED"/>
    <property type="match status" value="1"/>
</dbReference>